<dbReference type="AlphaFoldDB" id="A0AAV1JVL7"/>
<sequence>MLSQRSLDLPKFQETGYTLEIRSLWDSFAHPSIHTSDLRTNVLLFSSRGHGGLCIYSNPVMIVARLSGLCWPAAAWATGVVSSRRHLSRPRGQQFCIHTHSLPCGHDLAVHYIILPLANP</sequence>
<reference evidence="1 2" key="1">
    <citation type="submission" date="2023-11" db="EMBL/GenBank/DDBJ databases">
        <authorList>
            <person name="Okamura Y."/>
        </authorList>
    </citation>
    <scope>NUCLEOTIDE SEQUENCE [LARGE SCALE GENOMIC DNA]</scope>
</reference>
<keyword evidence="2" id="KW-1185">Reference proteome</keyword>
<evidence type="ECO:0000313" key="1">
    <source>
        <dbReference type="EMBL" id="CAK1552791.1"/>
    </source>
</evidence>
<name>A0AAV1JVL7_9NEOP</name>
<dbReference type="Proteomes" id="UP001497472">
    <property type="component" value="Unassembled WGS sequence"/>
</dbReference>
<evidence type="ECO:0000313" key="2">
    <source>
        <dbReference type="Proteomes" id="UP001497472"/>
    </source>
</evidence>
<comment type="caution">
    <text evidence="1">The sequence shown here is derived from an EMBL/GenBank/DDBJ whole genome shotgun (WGS) entry which is preliminary data.</text>
</comment>
<gene>
    <name evidence="1" type="ORF">LNINA_LOCUS11821</name>
</gene>
<dbReference type="EMBL" id="CAVLEF010000163">
    <property type="protein sequence ID" value="CAK1552791.1"/>
    <property type="molecule type" value="Genomic_DNA"/>
</dbReference>
<accession>A0AAV1JVL7</accession>
<proteinExistence type="predicted"/>
<protein>
    <submittedName>
        <fullName evidence="1">Uncharacterized protein</fullName>
    </submittedName>
</protein>
<organism evidence="1 2">
    <name type="scientific">Leptosia nina</name>
    <dbReference type="NCBI Taxonomy" id="320188"/>
    <lineage>
        <taxon>Eukaryota</taxon>
        <taxon>Metazoa</taxon>
        <taxon>Ecdysozoa</taxon>
        <taxon>Arthropoda</taxon>
        <taxon>Hexapoda</taxon>
        <taxon>Insecta</taxon>
        <taxon>Pterygota</taxon>
        <taxon>Neoptera</taxon>
        <taxon>Endopterygota</taxon>
        <taxon>Lepidoptera</taxon>
        <taxon>Glossata</taxon>
        <taxon>Ditrysia</taxon>
        <taxon>Papilionoidea</taxon>
        <taxon>Pieridae</taxon>
        <taxon>Pierinae</taxon>
        <taxon>Leptosia</taxon>
    </lineage>
</organism>